<dbReference type="EMBL" id="DXBG01000017">
    <property type="protein sequence ID" value="HIZ64420.1"/>
    <property type="molecule type" value="Genomic_DNA"/>
</dbReference>
<evidence type="ECO:0000259" key="2">
    <source>
        <dbReference type="Pfam" id="PF13309"/>
    </source>
</evidence>
<dbReference type="AlphaFoldDB" id="A0A9D2FQ13"/>
<accession>A0A9D2FQ13</accession>
<dbReference type="InterPro" id="IPR039445">
    <property type="entry name" value="DauR-like_HTH"/>
</dbReference>
<evidence type="ECO:0000259" key="1">
    <source>
        <dbReference type="Pfam" id="PF08348"/>
    </source>
</evidence>
<comment type="caution">
    <text evidence="3">The sequence shown here is derived from an EMBL/GenBank/DDBJ whole genome shotgun (WGS) entry which is preliminary data.</text>
</comment>
<organism evidence="3 4">
    <name type="scientific">Candidatus Blautia pullicola</name>
    <dbReference type="NCBI Taxonomy" id="2838498"/>
    <lineage>
        <taxon>Bacteria</taxon>
        <taxon>Bacillati</taxon>
        <taxon>Bacillota</taxon>
        <taxon>Clostridia</taxon>
        <taxon>Lachnospirales</taxon>
        <taxon>Lachnospiraceae</taxon>
        <taxon>Blautia</taxon>
    </lineage>
</organism>
<evidence type="ECO:0000313" key="3">
    <source>
        <dbReference type="EMBL" id="HIZ64420.1"/>
    </source>
</evidence>
<proteinExistence type="predicted"/>
<feature type="domain" description="Transcriptional regulator DauR-like HTH" evidence="2">
    <location>
        <begin position="171"/>
        <end position="226"/>
    </location>
</feature>
<reference evidence="3" key="1">
    <citation type="journal article" date="2021" name="PeerJ">
        <title>Extensive microbial diversity within the chicken gut microbiome revealed by metagenomics and culture.</title>
        <authorList>
            <person name="Gilroy R."/>
            <person name="Ravi A."/>
            <person name="Getino M."/>
            <person name="Pursley I."/>
            <person name="Horton D.L."/>
            <person name="Alikhan N.F."/>
            <person name="Baker D."/>
            <person name="Gharbi K."/>
            <person name="Hall N."/>
            <person name="Watson M."/>
            <person name="Adriaenssens E.M."/>
            <person name="Foster-Nyarko E."/>
            <person name="Jarju S."/>
            <person name="Secka A."/>
            <person name="Antonio M."/>
            <person name="Oren A."/>
            <person name="Chaudhuri R.R."/>
            <person name="La Ragione R."/>
            <person name="Hildebrand F."/>
            <person name="Pallen M.J."/>
        </authorList>
    </citation>
    <scope>NUCLEOTIDE SEQUENCE</scope>
    <source>
        <strain evidence="3">1068</strain>
    </source>
</reference>
<name>A0A9D2FQ13_9FIRM</name>
<dbReference type="PANTHER" id="PTHR35568">
    <property type="entry name" value="TRANSCRIPTIONAL REGULATOR DAUR"/>
    <property type="match status" value="1"/>
</dbReference>
<dbReference type="InterPro" id="IPR039446">
    <property type="entry name" value="DauR-like"/>
</dbReference>
<gene>
    <name evidence="3" type="ORF">H9809_00710</name>
</gene>
<dbReference type="Pfam" id="PF13309">
    <property type="entry name" value="HTH_22"/>
    <property type="match status" value="1"/>
</dbReference>
<protein>
    <submittedName>
        <fullName evidence="3">PAS domain-containing protein</fullName>
    </submittedName>
</protein>
<feature type="domain" description="YheO-like" evidence="1">
    <location>
        <begin position="23"/>
        <end position="127"/>
    </location>
</feature>
<dbReference type="InterPro" id="IPR013559">
    <property type="entry name" value="YheO"/>
</dbReference>
<sequence>MTKDNGTKEKPYLALSDTDRKILESYRTMIPNLGEYLGEGYEIILHSLENLQHSVIANVNGHYSGRANGAPITDFALSMLARLEHDKNHSSVCYMNRSKTGVPLRSSTIPIMGENQRIIGLICINFYTNISISQLISKFQVPQSSLQPETGEIRENFAENTDELIENVLGETKQRILNDSSISSQNKNKRIVEELYAKGIFNIKDAVIKVAGLLGISKNTVYMHIRNANTDK</sequence>
<dbReference type="Proteomes" id="UP000824056">
    <property type="component" value="Unassembled WGS sequence"/>
</dbReference>
<dbReference type="PANTHER" id="PTHR35568:SF1">
    <property type="entry name" value="TRANSCRIPTIONAL REGULATOR DAUR"/>
    <property type="match status" value="1"/>
</dbReference>
<dbReference type="Pfam" id="PF08348">
    <property type="entry name" value="PAS_6"/>
    <property type="match status" value="1"/>
</dbReference>
<reference evidence="3" key="2">
    <citation type="submission" date="2021-04" db="EMBL/GenBank/DDBJ databases">
        <authorList>
            <person name="Gilroy R."/>
        </authorList>
    </citation>
    <scope>NUCLEOTIDE SEQUENCE</scope>
    <source>
        <strain evidence="3">1068</strain>
    </source>
</reference>
<evidence type="ECO:0000313" key="4">
    <source>
        <dbReference type="Proteomes" id="UP000824056"/>
    </source>
</evidence>